<sequence>MDFHQKAACCIWVICIGAALCVEIQDDWIDPLDPLSHDPSKIEKDYKKYMDSKNQRDLTKDADSNKEQSDISPAGENDLNQNPCVDKENEIKELRQYIEKQPACEIEFFKQFVARLVLGLRREHWDEVSNLSHFQIDVSITDDEMLILDGFSKNSGGSYLVDAHSVLSNMIKRIKQVHVHEGAVTDWRFWISSIWQVATAIALLSLAVSIQWRIGIPWTRLLGSSVIVMFIISVAWNWWHLYQMSMAANMANTLENVPIECTPEKMSFFESLKSGFTIRDKCKEYYQNKHVNPWAEVPPTRAFVVTLTKFFLEPAEYLGRAFGKLILGCVQDLPVQLWPVAICLLVVVLLLVLIMGFRYKIKLFYLFGLEPAQPADKNTIKMIEKLDKKINKILEEFVPRINAVEEQVGQPQMSLPSLRRREVISSERMPGISGSDHACNHGSNHDAVCVGSQHTYTVGSRSEIQASEHAIDDRICGVSTILAQEHSQSVASNPDESRKSPNGKSRKKKRHTGRGPSDSSIAAQCGHTLEEDRMILKTQQTSGGDKPIRMTNPAGGTDVSIVSDESAGSDGSSAPASKDAAAAVILGFDTLAAGVTSSLSEVEEVGSQENKKSSLRPSESSDDSDLEIIEEEPENYQP</sequence>
<reference evidence="10" key="1">
    <citation type="journal article" date="2023" name="Mol. Biol. Evol.">
        <title>Third-Generation Sequencing Reveals the Adaptive Role of the Epigenome in Three Deep-Sea Polychaetes.</title>
        <authorList>
            <person name="Perez M."/>
            <person name="Aroh O."/>
            <person name="Sun Y."/>
            <person name="Lan Y."/>
            <person name="Juniper S.K."/>
            <person name="Young C.R."/>
            <person name="Angers B."/>
            <person name="Qian P.Y."/>
        </authorList>
    </citation>
    <scope>NUCLEOTIDE SEQUENCE</scope>
    <source>
        <strain evidence="10">P08H-3</strain>
    </source>
</reference>
<keyword evidence="11" id="KW-1185">Reference proteome</keyword>
<feature type="compositionally biased region" description="Basic residues" evidence="7">
    <location>
        <begin position="504"/>
        <end position="513"/>
    </location>
</feature>
<feature type="region of interest" description="Disordered" evidence="7">
    <location>
        <begin position="53"/>
        <end position="83"/>
    </location>
</feature>
<evidence type="ECO:0000313" key="10">
    <source>
        <dbReference type="EMBL" id="KAK2163077.1"/>
    </source>
</evidence>
<evidence type="ECO:0000256" key="9">
    <source>
        <dbReference type="SAM" id="SignalP"/>
    </source>
</evidence>
<keyword evidence="4 8" id="KW-0812">Transmembrane</keyword>
<feature type="compositionally biased region" description="Acidic residues" evidence="7">
    <location>
        <begin position="620"/>
        <end position="638"/>
    </location>
</feature>
<keyword evidence="5 8" id="KW-1133">Transmembrane helix</keyword>
<dbReference type="PANTHER" id="PTHR34093:SF1">
    <property type="entry name" value="CHLORIDE CHANNEL CLIC-LIKE PROTEIN 1"/>
    <property type="match status" value="1"/>
</dbReference>
<feature type="transmembrane region" description="Helical" evidence="8">
    <location>
        <begin position="337"/>
        <end position="357"/>
    </location>
</feature>
<dbReference type="GO" id="GO:0005783">
    <property type="term" value="C:endoplasmic reticulum"/>
    <property type="evidence" value="ECO:0007669"/>
    <property type="project" value="TreeGrafter"/>
</dbReference>
<evidence type="ECO:0000313" key="11">
    <source>
        <dbReference type="Proteomes" id="UP001208570"/>
    </source>
</evidence>
<feature type="region of interest" description="Disordered" evidence="7">
    <location>
        <begin position="601"/>
        <end position="638"/>
    </location>
</feature>
<dbReference type="AlphaFoldDB" id="A0AAD9K1E4"/>
<evidence type="ECO:0000256" key="8">
    <source>
        <dbReference type="SAM" id="Phobius"/>
    </source>
</evidence>
<evidence type="ECO:0000256" key="1">
    <source>
        <dbReference type="ARBA" id="ARBA00004141"/>
    </source>
</evidence>
<feature type="region of interest" description="Disordered" evidence="7">
    <location>
        <begin position="485"/>
        <end position="522"/>
    </location>
</feature>
<feature type="transmembrane region" description="Helical" evidence="8">
    <location>
        <begin position="221"/>
        <end position="239"/>
    </location>
</feature>
<comment type="similarity">
    <text evidence="2">Belongs to the chloride channel MCLC family.</text>
</comment>
<protein>
    <recommendedName>
        <fullName evidence="3">Chloride channel CLIC-like protein 1</fullName>
    </recommendedName>
</protein>
<dbReference type="GO" id="GO:0005254">
    <property type="term" value="F:chloride channel activity"/>
    <property type="evidence" value="ECO:0007669"/>
    <property type="project" value="TreeGrafter"/>
</dbReference>
<name>A0AAD9K1E4_9ANNE</name>
<evidence type="ECO:0000256" key="5">
    <source>
        <dbReference type="ARBA" id="ARBA00022989"/>
    </source>
</evidence>
<evidence type="ECO:0000256" key="6">
    <source>
        <dbReference type="ARBA" id="ARBA00023136"/>
    </source>
</evidence>
<gene>
    <name evidence="10" type="ORF">LSH36_86g06040</name>
</gene>
<feature type="chain" id="PRO_5042132641" description="Chloride channel CLIC-like protein 1" evidence="9">
    <location>
        <begin position="22"/>
        <end position="638"/>
    </location>
</feature>
<comment type="subcellular location">
    <subcellularLocation>
        <location evidence="1">Membrane</location>
        <topology evidence="1">Multi-pass membrane protein</topology>
    </subcellularLocation>
</comment>
<feature type="transmembrane region" description="Helical" evidence="8">
    <location>
        <begin position="187"/>
        <end position="209"/>
    </location>
</feature>
<feature type="compositionally biased region" description="Polar residues" evidence="7">
    <location>
        <begin position="485"/>
        <end position="494"/>
    </location>
</feature>
<proteinExistence type="inferred from homology"/>
<keyword evidence="6 8" id="KW-0472">Membrane</keyword>
<organism evidence="10 11">
    <name type="scientific">Paralvinella palmiformis</name>
    <dbReference type="NCBI Taxonomy" id="53620"/>
    <lineage>
        <taxon>Eukaryota</taxon>
        <taxon>Metazoa</taxon>
        <taxon>Spiralia</taxon>
        <taxon>Lophotrochozoa</taxon>
        <taxon>Annelida</taxon>
        <taxon>Polychaeta</taxon>
        <taxon>Sedentaria</taxon>
        <taxon>Canalipalpata</taxon>
        <taxon>Terebellida</taxon>
        <taxon>Terebelliformia</taxon>
        <taxon>Alvinellidae</taxon>
        <taxon>Paralvinella</taxon>
    </lineage>
</organism>
<feature type="compositionally biased region" description="Low complexity" evidence="7">
    <location>
        <begin position="563"/>
        <end position="575"/>
    </location>
</feature>
<dbReference type="InterPro" id="IPR009231">
    <property type="entry name" value="Chloride_chnl_CLIC-like"/>
</dbReference>
<dbReference type="GO" id="GO:0016020">
    <property type="term" value="C:membrane"/>
    <property type="evidence" value="ECO:0007669"/>
    <property type="project" value="UniProtKB-SubCell"/>
</dbReference>
<evidence type="ECO:0000256" key="7">
    <source>
        <dbReference type="SAM" id="MobiDB-lite"/>
    </source>
</evidence>
<feature type="signal peptide" evidence="9">
    <location>
        <begin position="1"/>
        <end position="21"/>
    </location>
</feature>
<evidence type="ECO:0000256" key="4">
    <source>
        <dbReference type="ARBA" id="ARBA00022692"/>
    </source>
</evidence>
<evidence type="ECO:0000256" key="2">
    <source>
        <dbReference type="ARBA" id="ARBA00005944"/>
    </source>
</evidence>
<dbReference type="Pfam" id="PF05934">
    <property type="entry name" value="MCLC"/>
    <property type="match status" value="1"/>
</dbReference>
<dbReference type="EMBL" id="JAODUP010000086">
    <property type="protein sequence ID" value="KAK2163077.1"/>
    <property type="molecule type" value="Genomic_DNA"/>
</dbReference>
<accession>A0AAD9K1E4</accession>
<feature type="region of interest" description="Disordered" evidence="7">
    <location>
        <begin position="538"/>
        <end position="575"/>
    </location>
</feature>
<keyword evidence="9" id="KW-0732">Signal</keyword>
<comment type="caution">
    <text evidence="10">The sequence shown here is derived from an EMBL/GenBank/DDBJ whole genome shotgun (WGS) entry which is preliminary data.</text>
</comment>
<dbReference type="Proteomes" id="UP001208570">
    <property type="component" value="Unassembled WGS sequence"/>
</dbReference>
<feature type="compositionally biased region" description="Basic and acidic residues" evidence="7">
    <location>
        <begin position="53"/>
        <end position="69"/>
    </location>
</feature>
<evidence type="ECO:0000256" key="3">
    <source>
        <dbReference type="ARBA" id="ARBA00015571"/>
    </source>
</evidence>
<dbReference type="PANTHER" id="PTHR34093">
    <property type="entry name" value="CHLORIDE CHANNEL CLIC-LIKE PROTEIN 1"/>
    <property type="match status" value="1"/>
</dbReference>